<evidence type="ECO:0000259" key="2">
    <source>
        <dbReference type="Pfam" id="PF03629"/>
    </source>
</evidence>
<organism evidence="3 4">
    <name type="scientific">Rubinisphaera italica</name>
    <dbReference type="NCBI Taxonomy" id="2527969"/>
    <lineage>
        <taxon>Bacteria</taxon>
        <taxon>Pseudomonadati</taxon>
        <taxon>Planctomycetota</taxon>
        <taxon>Planctomycetia</taxon>
        <taxon>Planctomycetales</taxon>
        <taxon>Planctomycetaceae</taxon>
        <taxon>Rubinisphaera</taxon>
    </lineage>
</organism>
<reference evidence="3 4" key="1">
    <citation type="submission" date="2019-02" db="EMBL/GenBank/DDBJ databases">
        <title>Deep-cultivation of Planctomycetes and their phenomic and genomic characterization uncovers novel biology.</title>
        <authorList>
            <person name="Wiegand S."/>
            <person name="Jogler M."/>
            <person name="Boedeker C."/>
            <person name="Pinto D."/>
            <person name="Vollmers J."/>
            <person name="Rivas-Marin E."/>
            <person name="Kohn T."/>
            <person name="Peeters S.H."/>
            <person name="Heuer A."/>
            <person name="Rast P."/>
            <person name="Oberbeckmann S."/>
            <person name="Bunk B."/>
            <person name="Jeske O."/>
            <person name="Meyerdierks A."/>
            <person name="Storesund J.E."/>
            <person name="Kallscheuer N."/>
            <person name="Luecker S."/>
            <person name="Lage O.M."/>
            <person name="Pohl T."/>
            <person name="Merkel B.J."/>
            <person name="Hornburger P."/>
            <person name="Mueller R.-W."/>
            <person name="Bruemmer F."/>
            <person name="Labrenz M."/>
            <person name="Spormann A.M."/>
            <person name="Op Den Camp H."/>
            <person name="Overmann J."/>
            <person name="Amann R."/>
            <person name="Jetten M.S.M."/>
            <person name="Mascher T."/>
            <person name="Medema M.H."/>
            <person name="Devos D.P."/>
            <person name="Kaster A.-K."/>
            <person name="Ovreas L."/>
            <person name="Rohde M."/>
            <person name="Galperin M.Y."/>
            <person name="Jogler C."/>
        </authorList>
    </citation>
    <scope>NUCLEOTIDE SEQUENCE [LARGE SCALE GENOMIC DNA]</scope>
    <source>
        <strain evidence="3 4">Pan54</strain>
    </source>
</reference>
<dbReference type="GO" id="GO:0016788">
    <property type="term" value="F:hydrolase activity, acting on ester bonds"/>
    <property type="evidence" value="ECO:0007669"/>
    <property type="project" value="UniProtKB-ARBA"/>
</dbReference>
<dbReference type="OrthoDB" id="209830at2"/>
<dbReference type="InterPro" id="IPR005181">
    <property type="entry name" value="SASA"/>
</dbReference>
<dbReference type="AlphaFoldDB" id="A0A5C5XCX7"/>
<dbReference type="PANTHER" id="PTHR31988">
    <property type="entry name" value="ESTERASE, PUTATIVE (DUF303)-RELATED"/>
    <property type="match status" value="1"/>
</dbReference>
<dbReference type="EMBL" id="SJPG01000001">
    <property type="protein sequence ID" value="TWT60926.1"/>
    <property type="molecule type" value="Genomic_DNA"/>
</dbReference>
<dbReference type="InterPro" id="IPR036514">
    <property type="entry name" value="SGNH_hydro_sf"/>
</dbReference>
<comment type="caution">
    <text evidence="3">The sequence shown here is derived from an EMBL/GenBank/DDBJ whole genome shotgun (WGS) entry which is preliminary data.</text>
</comment>
<keyword evidence="4" id="KW-1185">Reference proteome</keyword>
<dbReference type="Pfam" id="PF03629">
    <property type="entry name" value="SASA"/>
    <property type="match status" value="1"/>
</dbReference>
<name>A0A5C5XCX7_9PLAN</name>
<keyword evidence="1" id="KW-0378">Hydrolase</keyword>
<evidence type="ECO:0000313" key="3">
    <source>
        <dbReference type="EMBL" id="TWT60926.1"/>
    </source>
</evidence>
<dbReference type="SUPFAM" id="SSF52266">
    <property type="entry name" value="SGNH hydrolase"/>
    <property type="match status" value="1"/>
</dbReference>
<feature type="domain" description="Sialate O-acetylesterase" evidence="2">
    <location>
        <begin position="112"/>
        <end position="277"/>
    </location>
</feature>
<dbReference type="Proteomes" id="UP000316095">
    <property type="component" value="Unassembled WGS sequence"/>
</dbReference>
<dbReference type="Gene3D" id="3.40.50.1110">
    <property type="entry name" value="SGNH hydrolase"/>
    <property type="match status" value="1"/>
</dbReference>
<evidence type="ECO:0000313" key="4">
    <source>
        <dbReference type="Proteomes" id="UP000316095"/>
    </source>
</evidence>
<sequence>MRNTTILIAAIAALFSSDARGADKPVKVYILAGQSNMEGQAKVETFDYIGEDPATAPLLKEMRGPDGKPRVCKRVWISYLTGSPDRGLLGEGFGKLTAGYGSRSNPAEDGGKIGPEFTFGLTMEKAYDGPILIIKTAWGGKSLNTDFRPPSAGTYGFNENQLENFRRQGKDIEQIKADKEKASGRYYRLMIDHVKNVLANPKRVMPDYDANTGYKIAGFVWFQGWNDMVDSGTYPERGKAGVGYPKYSEWMADFIRDVRKDLAAPKMPFVIGVLGVGGPIGEDYSPRYKVTHQNFRDAMAAPASLPEFKGNVAAVRTELYWDQPLAAIEAKLGEVRNMARQLKNKAKGSANEDGSMTPTQQREYVAEYRAKLISAKEEAMWESGASNGGYHYLGCAKTMALIGKAFAEAIVDME</sequence>
<dbReference type="InterPro" id="IPR052940">
    <property type="entry name" value="Carb_Esterase_6"/>
</dbReference>
<protein>
    <recommendedName>
        <fullName evidence="2">Sialate O-acetylesterase domain-containing protein</fullName>
    </recommendedName>
</protein>
<dbReference type="PANTHER" id="PTHR31988:SF19">
    <property type="entry name" value="9-O-ACETYL-N-ACETYLNEURAMINIC ACID DEACETYLASE-RELATED"/>
    <property type="match status" value="1"/>
</dbReference>
<accession>A0A5C5XCX7</accession>
<evidence type="ECO:0000256" key="1">
    <source>
        <dbReference type="ARBA" id="ARBA00022801"/>
    </source>
</evidence>
<proteinExistence type="predicted"/>
<gene>
    <name evidence="3" type="ORF">Pan54_16580</name>
</gene>